<evidence type="ECO:0000313" key="7">
    <source>
        <dbReference type="Proteomes" id="UP000289784"/>
    </source>
</evidence>
<dbReference type="GO" id="GO:0030313">
    <property type="term" value="C:cell envelope"/>
    <property type="evidence" value="ECO:0007669"/>
    <property type="project" value="UniProtKB-SubCell"/>
</dbReference>
<evidence type="ECO:0000256" key="5">
    <source>
        <dbReference type="SAM" id="Phobius"/>
    </source>
</evidence>
<keyword evidence="3 4" id="KW-0175">Coiled coil</keyword>
<name>A0A4Q1JXM0_9GAMM</name>
<evidence type="ECO:0000256" key="4">
    <source>
        <dbReference type="SAM" id="Coils"/>
    </source>
</evidence>
<evidence type="ECO:0000313" key="6">
    <source>
        <dbReference type="EMBL" id="RXR07238.1"/>
    </source>
</evidence>
<keyword evidence="7" id="KW-1185">Reference proteome</keyword>
<comment type="similarity">
    <text evidence="2">Belongs to the membrane fusion protein (MFP) (TC 8.A.1) family.</text>
</comment>
<dbReference type="OrthoDB" id="9806939at2"/>
<comment type="subcellular location">
    <subcellularLocation>
        <location evidence="1">Cell envelope</location>
    </subcellularLocation>
</comment>
<evidence type="ECO:0000256" key="2">
    <source>
        <dbReference type="ARBA" id="ARBA00009477"/>
    </source>
</evidence>
<dbReference type="Proteomes" id="UP000289784">
    <property type="component" value="Unassembled WGS sequence"/>
</dbReference>
<reference evidence="6 7" key="1">
    <citation type="submission" date="2019-01" db="EMBL/GenBank/DDBJ databases">
        <title>Pseudoxanthomonas composti sp. nov., isolated from compost.</title>
        <authorList>
            <person name="Yang G."/>
        </authorList>
    </citation>
    <scope>NUCLEOTIDE SEQUENCE [LARGE SCALE GENOMIC DNA]</scope>
    <source>
        <strain evidence="6 7">GSS15</strain>
    </source>
</reference>
<dbReference type="PANTHER" id="PTHR32347">
    <property type="entry name" value="EFFLUX SYSTEM COMPONENT YKNX-RELATED"/>
    <property type="match status" value="1"/>
</dbReference>
<evidence type="ECO:0000256" key="3">
    <source>
        <dbReference type="ARBA" id="ARBA00023054"/>
    </source>
</evidence>
<evidence type="ECO:0000256" key="1">
    <source>
        <dbReference type="ARBA" id="ARBA00004196"/>
    </source>
</evidence>
<accession>A0A4Q1JXM0</accession>
<sequence>MDIVKTAGLPLWRRRRVQWLGVGIAALGALVGLGLGIGKAAPSVARSELWIETVQAGDMHRQIRATGTLVPRQTRWITAGATATVQEVVVLAGARVQAGTVILRLANPELLANLEKAQAALAGAQAEVAAMRTSLASQLLDQQAQEAGASSAWRIAEVKRQAYERAHQAGVMSAIELKEAQISEEQDQGRARIETARVAAFRQNMAAQLQAASARRDEAASAVSIARQQVDSMEVRAGIDGILQQVEVEPGQQVDSGAKLARVARPDELIARLQVPEVLAKDLVLDLPVSVDTRNGLVQGHLSRIDPAVREGSVTVDVAFDAALPSGVRPDLSVDGQVLLGTVRNTLSIGRPASAAPNSRGTLFVLAPGGAQAQRRPVEYGAVSSDRIEIRSGLAPGDAVVLSDTSRWTDQDRLRIR</sequence>
<dbReference type="GO" id="GO:0022857">
    <property type="term" value="F:transmembrane transporter activity"/>
    <property type="evidence" value="ECO:0007669"/>
    <property type="project" value="InterPro"/>
</dbReference>
<feature type="coiled-coil region" evidence="4">
    <location>
        <begin position="107"/>
        <end position="134"/>
    </location>
</feature>
<dbReference type="AlphaFoldDB" id="A0A4Q1JXM0"/>
<dbReference type="Gene3D" id="1.10.287.470">
    <property type="entry name" value="Helix hairpin bin"/>
    <property type="match status" value="1"/>
</dbReference>
<dbReference type="InterPro" id="IPR006143">
    <property type="entry name" value="RND_pump_MFP"/>
</dbReference>
<dbReference type="InterPro" id="IPR050465">
    <property type="entry name" value="UPF0194_transport"/>
</dbReference>
<dbReference type="NCBIfam" id="TIGR01730">
    <property type="entry name" value="RND_mfp"/>
    <property type="match status" value="1"/>
</dbReference>
<gene>
    <name evidence="6" type="ORF">EPA99_04785</name>
</gene>
<feature type="transmembrane region" description="Helical" evidence="5">
    <location>
        <begin position="19"/>
        <end position="38"/>
    </location>
</feature>
<proteinExistence type="inferred from homology"/>
<organism evidence="6 7">
    <name type="scientific">Pseudoxanthomonas composti</name>
    <dbReference type="NCBI Taxonomy" id="2137479"/>
    <lineage>
        <taxon>Bacteria</taxon>
        <taxon>Pseudomonadati</taxon>
        <taxon>Pseudomonadota</taxon>
        <taxon>Gammaproteobacteria</taxon>
        <taxon>Lysobacterales</taxon>
        <taxon>Lysobacteraceae</taxon>
        <taxon>Pseudoxanthomonas</taxon>
    </lineage>
</organism>
<keyword evidence="5" id="KW-0472">Membrane</keyword>
<dbReference type="Gene3D" id="2.40.420.20">
    <property type="match status" value="1"/>
</dbReference>
<dbReference type="RefSeq" id="WP_129470053.1">
    <property type="nucleotide sequence ID" value="NZ_SAWZ01000002.1"/>
</dbReference>
<dbReference type="SUPFAM" id="SSF111369">
    <property type="entry name" value="HlyD-like secretion proteins"/>
    <property type="match status" value="2"/>
</dbReference>
<protein>
    <submittedName>
        <fullName evidence="6">Efflux RND transporter periplasmic adaptor subunit</fullName>
    </submittedName>
</protein>
<dbReference type="EMBL" id="SAWZ01000002">
    <property type="protein sequence ID" value="RXR07238.1"/>
    <property type="molecule type" value="Genomic_DNA"/>
</dbReference>
<keyword evidence="5" id="KW-0812">Transmembrane</keyword>
<dbReference type="GO" id="GO:0016020">
    <property type="term" value="C:membrane"/>
    <property type="evidence" value="ECO:0007669"/>
    <property type="project" value="InterPro"/>
</dbReference>
<dbReference type="Gene3D" id="2.40.50.100">
    <property type="match status" value="1"/>
</dbReference>
<comment type="caution">
    <text evidence="6">The sequence shown here is derived from an EMBL/GenBank/DDBJ whole genome shotgun (WGS) entry which is preliminary data.</text>
</comment>
<dbReference type="PANTHER" id="PTHR32347:SF23">
    <property type="entry name" value="BLL5650 PROTEIN"/>
    <property type="match status" value="1"/>
</dbReference>
<dbReference type="Gene3D" id="2.40.30.170">
    <property type="match status" value="1"/>
</dbReference>
<keyword evidence="5" id="KW-1133">Transmembrane helix</keyword>